<gene>
    <name evidence="6" type="ORF">AK37_16690</name>
</gene>
<dbReference type="RefSeq" id="WP_006553279.1">
    <property type="nucleotide sequence ID" value="NZ_AHBW01000050.1"/>
</dbReference>
<dbReference type="Pfam" id="PF00872">
    <property type="entry name" value="Transposase_mut"/>
    <property type="match status" value="1"/>
</dbReference>
<comment type="caution">
    <text evidence="6">The sequence shown here is derived from an EMBL/GenBank/DDBJ whole genome shotgun (WGS) entry which is preliminary data.</text>
</comment>
<proteinExistence type="inferred from homology"/>
<sequence length="454" mass="50175">MTHDHSALLAQLDALESADSTNVFAELIRTGLQALIEAEATDKLGAGRYEHTEQRTTHRNGHRTKTVSTTSGDVDVKIPKLRSGSFFPSLLERRRRIDKALYAVVMEAYVHGVSTRSVDDLVGALGVESGISKKSEVSRICAGLDTEIARFRERTLTHTSFPYVFLDATFCKVRVGAHVVWQALVVATGVSIDGSREVLGTAVGDSESFEFWREFLTRLKARGLSGVHLVISDAHSGLKAAVMQQFAGSSWQRCRVHFMRNIRAAVASKHMPPVMAAVKTIFAHTDPVEVAAQWDQVTDTFSGSFPVAALMEAAKHDVLAFTAFPKAHWQKIWSNNPIERLNKEIKTSLRQRGRHEGKSDLLDAHRIAAETQRNDALAYAFKQSSPSAPDAVHDQISLWHNARTSLRKIRAQLIGEIDALIAGLTEHLRTQLPEHNTARARINSIAQLVPHHAT</sequence>
<evidence type="ECO:0000256" key="5">
    <source>
        <dbReference type="ARBA" id="ARBA00023172"/>
    </source>
</evidence>
<dbReference type="GO" id="GO:0004803">
    <property type="term" value="F:transposase activity"/>
    <property type="evidence" value="ECO:0007669"/>
    <property type="project" value="InterPro"/>
</dbReference>
<dbReference type="AlphaFoldDB" id="H0JUG4"/>
<dbReference type="PANTHER" id="PTHR33217:SF7">
    <property type="entry name" value="TRANSPOSASE FOR INSERTION SEQUENCE ELEMENT IS1081"/>
    <property type="match status" value="1"/>
</dbReference>
<feature type="non-terminal residue" evidence="6">
    <location>
        <position position="454"/>
    </location>
</feature>
<keyword evidence="5" id="KW-0233">DNA recombination</keyword>
<comment type="similarity">
    <text evidence="2">Belongs to the transposase mutator family.</text>
</comment>
<dbReference type="GO" id="GO:0003677">
    <property type="term" value="F:DNA binding"/>
    <property type="evidence" value="ECO:0007669"/>
    <property type="project" value="UniProtKB-KW"/>
</dbReference>
<protein>
    <submittedName>
        <fullName evidence="6">Transposase for insertion sequence element</fullName>
    </submittedName>
</protein>
<dbReference type="GO" id="GO:0006313">
    <property type="term" value="P:DNA transposition"/>
    <property type="evidence" value="ECO:0007669"/>
    <property type="project" value="InterPro"/>
</dbReference>
<evidence type="ECO:0000256" key="2">
    <source>
        <dbReference type="ARBA" id="ARBA00010961"/>
    </source>
</evidence>
<organism evidence="6 7">
    <name type="scientific">Rhodococcus pyridinivorans AK37</name>
    <dbReference type="NCBI Taxonomy" id="1114960"/>
    <lineage>
        <taxon>Bacteria</taxon>
        <taxon>Bacillati</taxon>
        <taxon>Actinomycetota</taxon>
        <taxon>Actinomycetes</taxon>
        <taxon>Mycobacteriales</taxon>
        <taxon>Nocardiaceae</taxon>
        <taxon>Rhodococcus</taxon>
    </lineage>
</organism>
<dbReference type="NCBIfam" id="NF033543">
    <property type="entry name" value="transpos_IS256"/>
    <property type="match status" value="1"/>
</dbReference>
<accession>H0JUG4</accession>
<name>H0JUG4_9NOCA</name>
<comment type="function">
    <text evidence="1">Required for the transposition of the insertion element.</text>
</comment>
<keyword evidence="4" id="KW-0238">DNA-binding</keyword>
<dbReference type="PANTHER" id="PTHR33217">
    <property type="entry name" value="TRANSPOSASE FOR INSERTION SEQUENCE ELEMENT IS1081"/>
    <property type="match status" value="1"/>
</dbReference>
<keyword evidence="3" id="KW-0815">Transposition</keyword>
<evidence type="ECO:0000256" key="4">
    <source>
        <dbReference type="ARBA" id="ARBA00023125"/>
    </source>
</evidence>
<dbReference type="EMBL" id="AHBW01000050">
    <property type="protein sequence ID" value="EHK82168.1"/>
    <property type="molecule type" value="Genomic_DNA"/>
</dbReference>
<reference evidence="6 7" key="1">
    <citation type="submission" date="2011-12" db="EMBL/GenBank/DDBJ databases">
        <authorList>
            <person name="Kriszt B."/>
            <person name="Tancsics A."/>
            <person name="Cserhati M."/>
            <person name="Toth A."/>
            <person name="Nagy I."/>
            <person name="Horvath B."/>
            <person name="Tamura T."/>
            <person name="Kukolya J."/>
            <person name="Szoboszlay S."/>
        </authorList>
    </citation>
    <scope>NUCLEOTIDE SEQUENCE [LARGE SCALE GENOMIC DNA]</scope>
    <source>
        <strain evidence="6 7">AK37</strain>
    </source>
</reference>
<evidence type="ECO:0000313" key="6">
    <source>
        <dbReference type="EMBL" id="EHK82168.1"/>
    </source>
</evidence>
<evidence type="ECO:0000256" key="3">
    <source>
        <dbReference type="ARBA" id="ARBA00022578"/>
    </source>
</evidence>
<dbReference type="InterPro" id="IPR001207">
    <property type="entry name" value="Transposase_mutator"/>
</dbReference>
<evidence type="ECO:0000313" key="7">
    <source>
        <dbReference type="Proteomes" id="UP000005064"/>
    </source>
</evidence>
<dbReference type="Proteomes" id="UP000005064">
    <property type="component" value="Unassembled WGS sequence"/>
</dbReference>
<evidence type="ECO:0000256" key="1">
    <source>
        <dbReference type="ARBA" id="ARBA00002190"/>
    </source>
</evidence>